<dbReference type="AlphaFoldDB" id="A0A699T3J2"/>
<protein>
    <submittedName>
        <fullName evidence="1">Uncharacterized protein</fullName>
    </submittedName>
</protein>
<gene>
    <name evidence="1" type="ORF">Tci_875670</name>
</gene>
<proteinExistence type="predicted"/>
<dbReference type="EMBL" id="BKCJ011206712">
    <property type="protein sequence ID" value="GFD03701.1"/>
    <property type="molecule type" value="Genomic_DNA"/>
</dbReference>
<organism evidence="1">
    <name type="scientific">Tanacetum cinerariifolium</name>
    <name type="common">Dalmatian daisy</name>
    <name type="synonym">Chrysanthemum cinerariifolium</name>
    <dbReference type="NCBI Taxonomy" id="118510"/>
    <lineage>
        <taxon>Eukaryota</taxon>
        <taxon>Viridiplantae</taxon>
        <taxon>Streptophyta</taxon>
        <taxon>Embryophyta</taxon>
        <taxon>Tracheophyta</taxon>
        <taxon>Spermatophyta</taxon>
        <taxon>Magnoliopsida</taxon>
        <taxon>eudicotyledons</taxon>
        <taxon>Gunneridae</taxon>
        <taxon>Pentapetalae</taxon>
        <taxon>asterids</taxon>
        <taxon>campanulids</taxon>
        <taxon>Asterales</taxon>
        <taxon>Asteraceae</taxon>
        <taxon>Asteroideae</taxon>
        <taxon>Anthemideae</taxon>
        <taxon>Anthemidinae</taxon>
        <taxon>Tanacetum</taxon>
    </lineage>
</organism>
<sequence>GCRFRSRSKSSSNSREIFLENCRALIDVYGLRVNDESVTFNLNQTMRYSSTDDDNSVNRVDVIDIACEEFVHDVLDFQYNSESSNPTLVSNPSNSENDFCKEPIVKSSSPTLTPFGKLIYFQKKLKIF</sequence>
<reference evidence="1" key="1">
    <citation type="journal article" date="2019" name="Sci. Rep.">
        <title>Draft genome of Tanacetum cinerariifolium, the natural source of mosquito coil.</title>
        <authorList>
            <person name="Yamashiro T."/>
            <person name="Shiraishi A."/>
            <person name="Satake H."/>
            <person name="Nakayama K."/>
        </authorList>
    </citation>
    <scope>NUCLEOTIDE SEQUENCE</scope>
</reference>
<name>A0A699T3J2_TANCI</name>
<comment type="caution">
    <text evidence="1">The sequence shown here is derived from an EMBL/GenBank/DDBJ whole genome shotgun (WGS) entry which is preliminary data.</text>
</comment>
<accession>A0A699T3J2</accession>
<evidence type="ECO:0000313" key="1">
    <source>
        <dbReference type="EMBL" id="GFD03701.1"/>
    </source>
</evidence>
<feature type="non-terminal residue" evidence="1">
    <location>
        <position position="1"/>
    </location>
</feature>